<dbReference type="EMBL" id="BDGU01000057">
    <property type="protein sequence ID" value="GAW01323.1"/>
    <property type="molecule type" value="Genomic_DNA"/>
</dbReference>
<proteinExistence type="predicted"/>
<evidence type="ECO:0000313" key="2">
    <source>
        <dbReference type="Proteomes" id="UP000188533"/>
    </source>
</evidence>
<dbReference type="Proteomes" id="UP000188533">
    <property type="component" value="Unassembled WGS sequence"/>
</dbReference>
<organism evidence="1 2">
    <name type="scientific">Lentinula edodes</name>
    <name type="common">Shiitake mushroom</name>
    <name type="synonym">Lentinus edodes</name>
    <dbReference type="NCBI Taxonomy" id="5353"/>
    <lineage>
        <taxon>Eukaryota</taxon>
        <taxon>Fungi</taxon>
        <taxon>Dikarya</taxon>
        <taxon>Basidiomycota</taxon>
        <taxon>Agaricomycotina</taxon>
        <taxon>Agaricomycetes</taxon>
        <taxon>Agaricomycetidae</taxon>
        <taxon>Agaricales</taxon>
        <taxon>Marasmiineae</taxon>
        <taxon>Omphalotaceae</taxon>
        <taxon>Lentinula</taxon>
    </lineage>
</organism>
<protein>
    <submittedName>
        <fullName evidence="1">Uncharacterized protein</fullName>
    </submittedName>
</protein>
<dbReference type="AlphaFoldDB" id="A0A1Q3E270"/>
<keyword evidence="2" id="KW-1185">Reference proteome</keyword>
<reference evidence="1 2" key="1">
    <citation type="submission" date="2016-08" db="EMBL/GenBank/DDBJ databases">
        <authorList>
            <consortium name="Lentinula edodes genome sequencing consortium"/>
            <person name="Sakamoto Y."/>
            <person name="Nakade K."/>
            <person name="Sato S."/>
            <person name="Yoshida Y."/>
            <person name="Miyazaki K."/>
            <person name="Natsume S."/>
            <person name="Konno N."/>
        </authorList>
    </citation>
    <scope>NUCLEOTIDE SEQUENCE [LARGE SCALE GENOMIC DNA]</scope>
    <source>
        <strain evidence="1 2">NBRC 111202</strain>
    </source>
</reference>
<sequence>MFGVCGKPFRISRGVSVSTAMIKHCTQRYYSWNNAMAWFVQTVLHKRIHSLENQVPGNIFAWCDANIPSITIVSEIESGRKLAV</sequence>
<comment type="caution">
    <text evidence="1">The sequence shown here is derived from an EMBL/GenBank/DDBJ whole genome shotgun (WGS) entry which is preliminary data.</text>
</comment>
<evidence type="ECO:0000313" key="1">
    <source>
        <dbReference type="EMBL" id="GAW01323.1"/>
    </source>
</evidence>
<gene>
    <name evidence="1" type="ORF">LENED_002912</name>
</gene>
<reference evidence="1 2" key="2">
    <citation type="submission" date="2017-02" db="EMBL/GenBank/DDBJ databases">
        <title>A genome survey and senescence transcriptome analysis in Lentinula edodes.</title>
        <authorList>
            <person name="Sakamoto Y."/>
            <person name="Nakade K."/>
            <person name="Sato S."/>
            <person name="Yoshida Y."/>
            <person name="Miyazaki K."/>
            <person name="Natsume S."/>
            <person name="Konno N."/>
        </authorList>
    </citation>
    <scope>NUCLEOTIDE SEQUENCE [LARGE SCALE GENOMIC DNA]</scope>
    <source>
        <strain evidence="1 2">NBRC 111202</strain>
    </source>
</reference>
<accession>A0A1Q3E270</accession>
<name>A0A1Q3E270_LENED</name>